<dbReference type="EMBL" id="BLAD01000095">
    <property type="protein sequence ID" value="GES05217.1"/>
    <property type="molecule type" value="Genomic_DNA"/>
</dbReference>
<evidence type="ECO:0000313" key="2">
    <source>
        <dbReference type="Proteomes" id="UP000334990"/>
    </source>
</evidence>
<dbReference type="Proteomes" id="UP000334990">
    <property type="component" value="Unassembled WGS sequence"/>
</dbReference>
<gene>
    <name evidence="1" type="ORF">Acor_72850</name>
</gene>
<dbReference type="RefSeq" id="WP_155341244.1">
    <property type="nucleotide sequence ID" value="NZ_BAAABN010000094.1"/>
</dbReference>
<reference evidence="1 2" key="1">
    <citation type="submission" date="2019-10" db="EMBL/GenBank/DDBJ databases">
        <title>Whole genome shotgun sequence of Acrocarpospora corrugata NBRC 13972.</title>
        <authorList>
            <person name="Ichikawa N."/>
            <person name="Kimura A."/>
            <person name="Kitahashi Y."/>
            <person name="Komaki H."/>
            <person name="Oguchi A."/>
        </authorList>
    </citation>
    <scope>NUCLEOTIDE SEQUENCE [LARGE SCALE GENOMIC DNA]</scope>
    <source>
        <strain evidence="1 2">NBRC 13972</strain>
    </source>
</reference>
<proteinExistence type="predicted"/>
<organism evidence="1 2">
    <name type="scientific">Acrocarpospora corrugata</name>
    <dbReference type="NCBI Taxonomy" id="35763"/>
    <lineage>
        <taxon>Bacteria</taxon>
        <taxon>Bacillati</taxon>
        <taxon>Actinomycetota</taxon>
        <taxon>Actinomycetes</taxon>
        <taxon>Streptosporangiales</taxon>
        <taxon>Streptosporangiaceae</taxon>
        <taxon>Acrocarpospora</taxon>
    </lineage>
</organism>
<accession>A0A5M3W818</accession>
<dbReference type="OrthoDB" id="3537815at2"/>
<dbReference type="AlphaFoldDB" id="A0A5M3W818"/>
<evidence type="ECO:0000313" key="1">
    <source>
        <dbReference type="EMBL" id="GES05217.1"/>
    </source>
</evidence>
<keyword evidence="2" id="KW-1185">Reference proteome</keyword>
<sequence>MTPEHTRVQTTPLTNEEELRFLAVMTDEVIRHLTASGTFSITADTAESRERWQRIARRVGDTLQRPVNSYANGRRITITLRNDTEPPNLVA</sequence>
<protein>
    <submittedName>
        <fullName evidence="1">Uncharacterized protein</fullName>
    </submittedName>
</protein>
<name>A0A5M3W818_9ACTN</name>
<comment type="caution">
    <text evidence="1">The sequence shown here is derived from an EMBL/GenBank/DDBJ whole genome shotgun (WGS) entry which is preliminary data.</text>
</comment>